<dbReference type="InterPro" id="IPR050678">
    <property type="entry name" value="DNA_Partitioning_ATPase"/>
</dbReference>
<dbReference type="InterPro" id="IPR025669">
    <property type="entry name" value="AAA_dom"/>
</dbReference>
<dbReference type="PANTHER" id="PTHR13696">
    <property type="entry name" value="P-LOOP CONTAINING NUCLEOSIDE TRIPHOSPHATE HYDROLASE"/>
    <property type="match status" value="1"/>
</dbReference>
<name>A0A1H0BN23_9BACL</name>
<protein>
    <submittedName>
        <fullName evidence="2">Chromosome partitioning protein</fullName>
    </submittedName>
</protein>
<dbReference type="InterPro" id="IPR027417">
    <property type="entry name" value="P-loop_NTPase"/>
</dbReference>
<keyword evidence="3" id="KW-1185">Reference proteome</keyword>
<dbReference type="EMBL" id="FNHW01000005">
    <property type="protein sequence ID" value="SDN47041.1"/>
    <property type="molecule type" value="Genomic_DNA"/>
</dbReference>
<dbReference type="AlphaFoldDB" id="A0A1H0BN23"/>
<accession>A0A1H0BN23</accession>
<dbReference type="Pfam" id="PF13614">
    <property type="entry name" value="AAA_31"/>
    <property type="match status" value="1"/>
</dbReference>
<dbReference type="PANTHER" id="PTHR13696:SF99">
    <property type="entry name" value="COBYRINIC ACID AC-DIAMIDE SYNTHASE"/>
    <property type="match status" value="1"/>
</dbReference>
<feature type="domain" description="AAA" evidence="1">
    <location>
        <begin position="4"/>
        <end position="181"/>
    </location>
</feature>
<organism evidence="2 3">
    <name type="scientific">Fictibacillus solisalsi</name>
    <dbReference type="NCBI Taxonomy" id="459525"/>
    <lineage>
        <taxon>Bacteria</taxon>
        <taxon>Bacillati</taxon>
        <taxon>Bacillota</taxon>
        <taxon>Bacilli</taxon>
        <taxon>Bacillales</taxon>
        <taxon>Fictibacillaceae</taxon>
        <taxon>Fictibacillus</taxon>
    </lineage>
</organism>
<dbReference type="Proteomes" id="UP000199544">
    <property type="component" value="Unassembled WGS sequence"/>
</dbReference>
<dbReference type="OrthoDB" id="9815116at2"/>
<evidence type="ECO:0000313" key="2">
    <source>
        <dbReference type="EMBL" id="SDN47041.1"/>
    </source>
</evidence>
<reference evidence="3" key="1">
    <citation type="submission" date="2016-10" db="EMBL/GenBank/DDBJ databases">
        <authorList>
            <person name="Varghese N."/>
            <person name="Submissions S."/>
        </authorList>
    </citation>
    <scope>NUCLEOTIDE SEQUENCE [LARGE SCALE GENOMIC DNA]</scope>
    <source>
        <strain evidence="3">CGMCC 1.6854</strain>
    </source>
</reference>
<dbReference type="CDD" id="cd02042">
    <property type="entry name" value="ParAB_family"/>
    <property type="match status" value="1"/>
</dbReference>
<dbReference type="Gene3D" id="3.40.50.300">
    <property type="entry name" value="P-loop containing nucleotide triphosphate hydrolases"/>
    <property type="match status" value="1"/>
</dbReference>
<evidence type="ECO:0000259" key="1">
    <source>
        <dbReference type="Pfam" id="PF13614"/>
    </source>
</evidence>
<dbReference type="RefSeq" id="WP_090238654.1">
    <property type="nucleotide sequence ID" value="NZ_FNHW01000005.1"/>
</dbReference>
<evidence type="ECO:0000313" key="3">
    <source>
        <dbReference type="Proteomes" id="UP000199544"/>
    </source>
</evidence>
<proteinExistence type="predicted"/>
<dbReference type="SUPFAM" id="SSF52540">
    <property type="entry name" value="P-loop containing nucleoside triphosphate hydrolases"/>
    <property type="match status" value="1"/>
</dbReference>
<gene>
    <name evidence="2" type="ORF">SAMN04488137_4577</name>
</gene>
<dbReference type="STRING" id="459525.SAMN04488137_4577"/>
<sequence>MAITISFGIQKGGVGKTTTAAITSYLLSKEAKVLAVDFDSQGNLTSFLTQRNIYDFTEKTILQALKDKNPIPYIYEVSPNLHVLPAEDYLSTLPQYLYREYGPTGKNVNELLKDTLAVVKDEYDYIFIDMPPNLGDHTVNGVTASDYAVVLLQSEPFCYDALERYLEFLQGVKEYTNQDLKLAGILTCMLDARATIDLSILEKTRNDYEDLVFDSVIRRRSKIKEYTIEGIKTHTKKDNEALKQYTDFVKELKERVQKRPIQRTT</sequence>